<sequence length="131" mass="14811">MSFVSTEIDVIASEEKRKKGLEVSSHIVKDLKGKSDWQLRKTRMPSHTCMQRNREKDVAFVADENGRFELAHAFHLRVSLRSQFLVASSFDNLCHRNFRASSGTGVVFHGVYNAAKSSRKSDASKTIHVVM</sequence>
<gene>
    <name evidence="1" type="ORF">Fmac_030454</name>
</gene>
<dbReference type="AlphaFoldDB" id="A0ABD1KZR0"/>
<proteinExistence type="predicted"/>
<protein>
    <submittedName>
        <fullName evidence="1">Uncharacterized protein</fullName>
    </submittedName>
</protein>
<evidence type="ECO:0000313" key="1">
    <source>
        <dbReference type="EMBL" id="KAL2316578.1"/>
    </source>
</evidence>
<dbReference type="Proteomes" id="UP001603857">
    <property type="component" value="Unassembled WGS sequence"/>
</dbReference>
<organism evidence="1 2">
    <name type="scientific">Flemingia macrophylla</name>
    <dbReference type="NCBI Taxonomy" id="520843"/>
    <lineage>
        <taxon>Eukaryota</taxon>
        <taxon>Viridiplantae</taxon>
        <taxon>Streptophyta</taxon>
        <taxon>Embryophyta</taxon>
        <taxon>Tracheophyta</taxon>
        <taxon>Spermatophyta</taxon>
        <taxon>Magnoliopsida</taxon>
        <taxon>eudicotyledons</taxon>
        <taxon>Gunneridae</taxon>
        <taxon>Pentapetalae</taxon>
        <taxon>rosids</taxon>
        <taxon>fabids</taxon>
        <taxon>Fabales</taxon>
        <taxon>Fabaceae</taxon>
        <taxon>Papilionoideae</taxon>
        <taxon>50 kb inversion clade</taxon>
        <taxon>NPAAA clade</taxon>
        <taxon>indigoferoid/millettioid clade</taxon>
        <taxon>Phaseoleae</taxon>
        <taxon>Flemingia</taxon>
    </lineage>
</organism>
<comment type="caution">
    <text evidence="1">The sequence shown here is derived from an EMBL/GenBank/DDBJ whole genome shotgun (WGS) entry which is preliminary data.</text>
</comment>
<dbReference type="EMBL" id="JBGMDY010000011">
    <property type="protein sequence ID" value="KAL2316578.1"/>
    <property type="molecule type" value="Genomic_DNA"/>
</dbReference>
<accession>A0ABD1KZR0</accession>
<keyword evidence="2" id="KW-1185">Reference proteome</keyword>
<evidence type="ECO:0000313" key="2">
    <source>
        <dbReference type="Proteomes" id="UP001603857"/>
    </source>
</evidence>
<name>A0ABD1KZR0_9FABA</name>
<reference evidence="1 2" key="1">
    <citation type="submission" date="2024-08" db="EMBL/GenBank/DDBJ databases">
        <title>Insights into the chromosomal genome structure of Flemingia macrophylla.</title>
        <authorList>
            <person name="Ding Y."/>
            <person name="Zhao Y."/>
            <person name="Bi W."/>
            <person name="Wu M."/>
            <person name="Zhao G."/>
            <person name="Gong Y."/>
            <person name="Li W."/>
            <person name="Zhang P."/>
        </authorList>
    </citation>
    <scope>NUCLEOTIDE SEQUENCE [LARGE SCALE GENOMIC DNA]</scope>
    <source>
        <strain evidence="1">DYQJB</strain>
        <tissue evidence="1">Leaf</tissue>
    </source>
</reference>